<accession>A0A8J4EBT7</accession>
<evidence type="ECO:0000313" key="3">
    <source>
        <dbReference type="Proteomes" id="UP000635606"/>
    </source>
</evidence>
<sequence length="317" mass="34295">MKVDPEDVSVRVVDPAGWPWTVHRRWLPWRPRVHRAVVALYSPLDGDDEPNFVTGLLLNIPCALLLPVLLVEWALLLAFLPFAVPVRLLGRRWTVAAHGRRDDGMRVRYEARASAARALRDTAADEIRADGAPRSLGAPVVVRVPADDATDLLRNRLRDGGEVTVACQVQGFGAAKSRDGWIEGRLTAVPGLLSFQPGGGLLPAAWPLLGSDDPHLALAGRPDRAAVGLRVVASYATPVGGFRVAVEPHLGPLLRDLLAAGAEPWPVGVAWAMWRQDAAGEVREIARFGSRADAELLAENLAARGSRQSFWLAAARH</sequence>
<dbReference type="EMBL" id="BOPH01000068">
    <property type="protein sequence ID" value="GIJ69730.1"/>
    <property type="molecule type" value="Genomic_DNA"/>
</dbReference>
<protein>
    <submittedName>
        <fullName evidence="2">Uncharacterized protein</fullName>
    </submittedName>
</protein>
<organism evidence="2 3">
    <name type="scientific">Virgisporangium ochraceum</name>
    <dbReference type="NCBI Taxonomy" id="65505"/>
    <lineage>
        <taxon>Bacteria</taxon>
        <taxon>Bacillati</taxon>
        <taxon>Actinomycetota</taxon>
        <taxon>Actinomycetes</taxon>
        <taxon>Micromonosporales</taxon>
        <taxon>Micromonosporaceae</taxon>
        <taxon>Virgisporangium</taxon>
    </lineage>
</organism>
<keyword evidence="1" id="KW-0812">Transmembrane</keyword>
<evidence type="ECO:0000256" key="1">
    <source>
        <dbReference type="SAM" id="Phobius"/>
    </source>
</evidence>
<evidence type="ECO:0000313" key="2">
    <source>
        <dbReference type="EMBL" id="GIJ69730.1"/>
    </source>
</evidence>
<gene>
    <name evidence="2" type="ORF">Voc01_046470</name>
</gene>
<comment type="caution">
    <text evidence="2">The sequence shown here is derived from an EMBL/GenBank/DDBJ whole genome shotgun (WGS) entry which is preliminary data.</text>
</comment>
<keyword evidence="1" id="KW-1133">Transmembrane helix</keyword>
<dbReference type="Proteomes" id="UP000635606">
    <property type="component" value="Unassembled WGS sequence"/>
</dbReference>
<keyword evidence="1" id="KW-0472">Membrane</keyword>
<feature type="transmembrane region" description="Helical" evidence="1">
    <location>
        <begin position="56"/>
        <end position="84"/>
    </location>
</feature>
<keyword evidence="3" id="KW-1185">Reference proteome</keyword>
<name>A0A8J4EBT7_9ACTN</name>
<proteinExistence type="predicted"/>
<dbReference type="AlphaFoldDB" id="A0A8J4EBT7"/>
<reference evidence="2" key="1">
    <citation type="submission" date="2021-01" db="EMBL/GenBank/DDBJ databases">
        <title>Whole genome shotgun sequence of Virgisporangium ochraceum NBRC 16418.</title>
        <authorList>
            <person name="Komaki H."/>
            <person name="Tamura T."/>
        </authorList>
    </citation>
    <scope>NUCLEOTIDE SEQUENCE</scope>
    <source>
        <strain evidence="2">NBRC 16418</strain>
    </source>
</reference>